<dbReference type="PROSITE" id="PS51294">
    <property type="entry name" value="HTH_MYB"/>
    <property type="match status" value="1"/>
</dbReference>
<sequence>MSKEMAQSSNARRDIWTKDEEEILMIAHFAYDNCWVNIAEHLPRRTDNDIRNHWNTMQ</sequence>
<dbReference type="Pfam" id="PF00249">
    <property type="entry name" value="Myb_DNA-binding"/>
    <property type="match status" value="1"/>
</dbReference>
<comment type="caution">
    <text evidence="5">The sequence shown here is derived from an EMBL/GenBank/DDBJ whole genome shotgun (WGS) entry which is preliminary data.</text>
</comment>
<evidence type="ECO:0000256" key="1">
    <source>
        <dbReference type="ARBA" id="ARBA00004123"/>
    </source>
</evidence>
<dbReference type="PANTHER" id="PTHR45614">
    <property type="entry name" value="MYB PROTEIN-RELATED"/>
    <property type="match status" value="1"/>
</dbReference>
<dbReference type="GO" id="GO:0000981">
    <property type="term" value="F:DNA-binding transcription factor activity, RNA polymerase II-specific"/>
    <property type="evidence" value="ECO:0007669"/>
    <property type="project" value="TreeGrafter"/>
</dbReference>
<dbReference type="PROSITE" id="PS50090">
    <property type="entry name" value="MYB_LIKE"/>
    <property type="match status" value="1"/>
</dbReference>
<organism evidence="5 6">
    <name type="scientific">Dillenia turbinata</name>
    <dbReference type="NCBI Taxonomy" id="194707"/>
    <lineage>
        <taxon>Eukaryota</taxon>
        <taxon>Viridiplantae</taxon>
        <taxon>Streptophyta</taxon>
        <taxon>Embryophyta</taxon>
        <taxon>Tracheophyta</taxon>
        <taxon>Spermatophyta</taxon>
        <taxon>Magnoliopsida</taxon>
        <taxon>eudicotyledons</taxon>
        <taxon>Gunneridae</taxon>
        <taxon>Pentapetalae</taxon>
        <taxon>Dilleniales</taxon>
        <taxon>Dilleniaceae</taxon>
        <taxon>Dillenia</taxon>
    </lineage>
</organism>
<dbReference type="GO" id="GO:0000978">
    <property type="term" value="F:RNA polymerase II cis-regulatory region sequence-specific DNA binding"/>
    <property type="evidence" value="ECO:0007669"/>
    <property type="project" value="TreeGrafter"/>
</dbReference>
<proteinExistence type="predicted"/>
<dbReference type="InterPro" id="IPR001005">
    <property type="entry name" value="SANT/Myb"/>
</dbReference>
<dbReference type="Gene3D" id="1.10.10.60">
    <property type="entry name" value="Homeodomain-like"/>
    <property type="match status" value="1"/>
</dbReference>
<dbReference type="SMART" id="SM00717">
    <property type="entry name" value="SANT"/>
    <property type="match status" value="1"/>
</dbReference>
<dbReference type="SUPFAM" id="SSF46689">
    <property type="entry name" value="Homeodomain-like"/>
    <property type="match status" value="1"/>
</dbReference>
<dbReference type="GO" id="GO:0005634">
    <property type="term" value="C:nucleus"/>
    <property type="evidence" value="ECO:0007669"/>
    <property type="project" value="UniProtKB-SubCell"/>
</dbReference>
<keyword evidence="6" id="KW-1185">Reference proteome</keyword>
<comment type="subcellular location">
    <subcellularLocation>
        <location evidence="1">Nucleus</location>
    </subcellularLocation>
</comment>
<name>A0AAN8Z164_9MAGN</name>
<accession>A0AAN8Z164</accession>
<dbReference type="AlphaFoldDB" id="A0AAN8Z164"/>
<evidence type="ECO:0000259" key="4">
    <source>
        <dbReference type="PROSITE" id="PS51294"/>
    </source>
</evidence>
<dbReference type="CDD" id="cd00167">
    <property type="entry name" value="SANT"/>
    <property type="match status" value="1"/>
</dbReference>
<gene>
    <name evidence="5" type="ORF">RJ641_014379</name>
</gene>
<feature type="domain" description="Myb-like" evidence="3">
    <location>
        <begin position="8"/>
        <end position="58"/>
    </location>
</feature>
<dbReference type="Proteomes" id="UP001370490">
    <property type="component" value="Unassembled WGS sequence"/>
</dbReference>
<protein>
    <submittedName>
        <fullName evidence="5">SANT/Myb domain</fullName>
    </submittedName>
</protein>
<evidence type="ECO:0000259" key="3">
    <source>
        <dbReference type="PROSITE" id="PS50090"/>
    </source>
</evidence>
<dbReference type="InterPro" id="IPR009057">
    <property type="entry name" value="Homeodomain-like_sf"/>
</dbReference>
<dbReference type="EMBL" id="JBAMMX010000020">
    <property type="protein sequence ID" value="KAK6920701.1"/>
    <property type="molecule type" value="Genomic_DNA"/>
</dbReference>
<evidence type="ECO:0000313" key="5">
    <source>
        <dbReference type="EMBL" id="KAK6920701.1"/>
    </source>
</evidence>
<dbReference type="InterPro" id="IPR050560">
    <property type="entry name" value="MYB_TF"/>
</dbReference>
<dbReference type="InterPro" id="IPR017930">
    <property type="entry name" value="Myb_dom"/>
</dbReference>
<feature type="domain" description="HTH myb-type" evidence="4">
    <location>
        <begin position="8"/>
        <end position="58"/>
    </location>
</feature>
<dbReference type="PANTHER" id="PTHR45614:SF232">
    <property type="entry name" value="TRANSCRIPTION FACTOR MYB3R-2"/>
    <property type="match status" value="1"/>
</dbReference>
<reference evidence="5 6" key="1">
    <citation type="submission" date="2023-12" db="EMBL/GenBank/DDBJ databases">
        <title>A high-quality genome assembly for Dillenia turbinata (Dilleniales).</title>
        <authorList>
            <person name="Chanderbali A."/>
        </authorList>
    </citation>
    <scope>NUCLEOTIDE SEQUENCE [LARGE SCALE GENOMIC DNA]</scope>
    <source>
        <strain evidence="5">LSX21</strain>
        <tissue evidence="5">Leaf</tissue>
    </source>
</reference>
<evidence type="ECO:0000256" key="2">
    <source>
        <dbReference type="ARBA" id="ARBA00023242"/>
    </source>
</evidence>
<keyword evidence="2" id="KW-0539">Nucleus</keyword>
<evidence type="ECO:0000313" key="6">
    <source>
        <dbReference type="Proteomes" id="UP001370490"/>
    </source>
</evidence>